<dbReference type="Proteomes" id="UP000580250">
    <property type="component" value="Unassembled WGS sequence"/>
</dbReference>
<organism evidence="1 2">
    <name type="scientific">Meloidogyne enterolobii</name>
    <name type="common">Root-knot nematode worm</name>
    <name type="synonym">Meloidogyne mayaguensis</name>
    <dbReference type="NCBI Taxonomy" id="390850"/>
    <lineage>
        <taxon>Eukaryota</taxon>
        <taxon>Metazoa</taxon>
        <taxon>Ecdysozoa</taxon>
        <taxon>Nematoda</taxon>
        <taxon>Chromadorea</taxon>
        <taxon>Rhabditida</taxon>
        <taxon>Tylenchina</taxon>
        <taxon>Tylenchomorpha</taxon>
        <taxon>Tylenchoidea</taxon>
        <taxon>Meloidogynidae</taxon>
        <taxon>Meloidogyninae</taxon>
        <taxon>Meloidogyne</taxon>
    </lineage>
</organism>
<proteinExistence type="predicted"/>
<sequence>MVSLFFLVQFQSFYLWHIQTRTDKNTHTDRQNTSVFCSCPFVLVWCFVCPSSSVFCLSVFVRVLSVRLRPCFVCPSSSVFCLSVFVRVLSVRVRPCFVCPSSSVFCLSVFVRVLSVRVRPCFVCPSSSVFCLSVFVRVLSVRLRPCFVCPSSSVFCLSVFRPACTFQSSHLIMPQANLLEFNKGGKC</sequence>
<name>A0A6V7UHW5_MELEN</name>
<protein>
    <submittedName>
        <fullName evidence="1">Uncharacterized protein</fullName>
    </submittedName>
</protein>
<reference evidence="1 2" key="1">
    <citation type="submission" date="2020-08" db="EMBL/GenBank/DDBJ databases">
        <authorList>
            <person name="Koutsovoulos G."/>
            <person name="Danchin GJ E."/>
        </authorList>
    </citation>
    <scope>NUCLEOTIDE SEQUENCE [LARGE SCALE GENOMIC DNA]</scope>
</reference>
<gene>
    <name evidence="1" type="ORF">MENT_LOCUS12185</name>
</gene>
<evidence type="ECO:0000313" key="1">
    <source>
        <dbReference type="EMBL" id="CAD2156259.1"/>
    </source>
</evidence>
<comment type="caution">
    <text evidence="1">The sequence shown here is derived from an EMBL/GenBank/DDBJ whole genome shotgun (WGS) entry which is preliminary data.</text>
</comment>
<dbReference type="AlphaFoldDB" id="A0A6V7UHW5"/>
<dbReference type="EMBL" id="CAJEWN010000061">
    <property type="protein sequence ID" value="CAD2156259.1"/>
    <property type="molecule type" value="Genomic_DNA"/>
</dbReference>
<evidence type="ECO:0000313" key="2">
    <source>
        <dbReference type="Proteomes" id="UP000580250"/>
    </source>
</evidence>
<accession>A0A6V7UHW5</accession>